<accession>A0ACB7WQL3</accession>
<proteinExistence type="predicted"/>
<sequence>MEHQYKERDGKTVVETTNERGQQSARATRALRAGCRRGGAGCKAQVEAALLRGARGAGGAARRRGCTGRRGRAAARGTKRDGAGHEARLRRARTTVWKKKFRFRLREISLIPC</sequence>
<keyword evidence="2" id="KW-1185">Reference proteome</keyword>
<reference evidence="2" key="1">
    <citation type="journal article" date="2022" name="Nat. Commun.">
        <title>Chromosome evolution and the genetic basis of agronomically important traits in greater yam.</title>
        <authorList>
            <person name="Bredeson J.V."/>
            <person name="Lyons J.B."/>
            <person name="Oniyinde I.O."/>
            <person name="Okereke N.R."/>
            <person name="Kolade O."/>
            <person name="Nnabue I."/>
            <person name="Nwadili C.O."/>
            <person name="Hribova E."/>
            <person name="Parker M."/>
            <person name="Nwogha J."/>
            <person name="Shu S."/>
            <person name="Carlson J."/>
            <person name="Kariba R."/>
            <person name="Muthemba S."/>
            <person name="Knop K."/>
            <person name="Barton G.J."/>
            <person name="Sherwood A.V."/>
            <person name="Lopez-Montes A."/>
            <person name="Asiedu R."/>
            <person name="Jamnadass R."/>
            <person name="Muchugi A."/>
            <person name="Goodstein D."/>
            <person name="Egesi C.N."/>
            <person name="Featherston J."/>
            <person name="Asfaw A."/>
            <person name="Simpson G.G."/>
            <person name="Dolezel J."/>
            <person name="Hendre P.S."/>
            <person name="Van Deynze A."/>
            <person name="Kumar P.L."/>
            <person name="Obidiegwu J.E."/>
            <person name="Bhattacharjee R."/>
            <person name="Rokhsar D.S."/>
        </authorList>
    </citation>
    <scope>NUCLEOTIDE SEQUENCE [LARGE SCALE GENOMIC DNA]</scope>
    <source>
        <strain evidence="2">cv. TDa95/00328</strain>
    </source>
</reference>
<dbReference type="EMBL" id="CM037012">
    <property type="protein sequence ID" value="KAH7690475.1"/>
    <property type="molecule type" value="Genomic_DNA"/>
</dbReference>
<gene>
    <name evidence="1" type="ORF">IHE45_02G050000</name>
</gene>
<comment type="caution">
    <text evidence="1">The sequence shown here is derived from an EMBL/GenBank/DDBJ whole genome shotgun (WGS) entry which is preliminary data.</text>
</comment>
<organism evidence="1 2">
    <name type="scientific">Dioscorea alata</name>
    <name type="common">Purple yam</name>
    <dbReference type="NCBI Taxonomy" id="55571"/>
    <lineage>
        <taxon>Eukaryota</taxon>
        <taxon>Viridiplantae</taxon>
        <taxon>Streptophyta</taxon>
        <taxon>Embryophyta</taxon>
        <taxon>Tracheophyta</taxon>
        <taxon>Spermatophyta</taxon>
        <taxon>Magnoliopsida</taxon>
        <taxon>Liliopsida</taxon>
        <taxon>Dioscoreales</taxon>
        <taxon>Dioscoreaceae</taxon>
        <taxon>Dioscorea</taxon>
    </lineage>
</organism>
<dbReference type="Proteomes" id="UP000827976">
    <property type="component" value="Chromosome 2"/>
</dbReference>
<evidence type="ECO:0000313" key="2">
    <source>
        <dbReference type="Proteomes" id="UP000827976"/>
    </source>
</evidence>
<evidence type="ECO:0000313" key="1">
    <source>
        <dbReference type="EMBL" id="KAH7690475.1"/>
    </source>
</evidence>
<protein>
    <submittedName>
        <fullName evidence="1">Uncharacterized protein</fullName>
    </submittedName>
</protein>
<name>A0ACB7WQL3_DIOAL</name>